<evidence type="ECO:0000313" key="1">
    <source>
        <dbReference type="EMBL" id="SBV98086.1"/>
    </source>
</evidence>
<reference evidence="1" key="1">
    <citation type="submission" date="2016-04" db="EMBL/GenBank/DDBJ databases">
        <authorList>
            <person name="Evans L.H."/>
            <person name="Alamgir A."/>
            <person name="Owens N."/>
            <person name="Weber N.D."/>
            <person name="Virtaneva K."/>
            <person name="Barbian K."/>
            <person name="Babar A."/>
            <person name="Rosenke K."/>
        </authorList>
    </citation>
    <scope>NUCLEOTIDE SEQUENCE</scope>
    <source>
        <strain evidence="1">86</strain>
    </source>
</reference>
<protein>
    <submittedName>
        <fullName evidence="1">Uncharacterized protein</fullName>
    </submittedName>
</protein>
<name>A0A212JF82_9PROT</name>
<proteinExistence type="predicted"/>
<dbReference type="AlphaFoldDB" id="A0A212JF82"/>
<gene>
    <name evidence="1" type="ORF">KL86APRO_10967</name>
</gene>
<sequence>MSDYRFFAACLRFVARRTDAAAPGVAAMMVDLSALAEGIETAGALIVPAERRRSAARALAGVAGMLQQHILPEAVAGGDAAAEGRVRWMIDAAMAGVAELTVHAETVAAAEFRAPLPPPP</sequence>
<organism evidence="1">
    <name type="scientific">uncultured Alphaproteobacteria bacterium</name>
    <dbReference type="NCBI Taxonomy" id="91750"/>
    <lineage>
        <taxon>Bacteria</taxon>
        <taxon>Pseudomonadati</taxon>
        <taxon>Pseudomonadota</taxon>
        <taxon>Alphaproteobacteria</taxon>
        <taxon>environmental samples</taxon>
    </lineage>
</organism>
<accession>A0A212JF82</accession>
<dbReference type="EMBL" id="FLUO01000001">
    <property type="protein sequence ID" value="SBV98086.1"/>
    <property type="molecule type" value="Genomic_DNA"/>
</dbReference>